<dbReference type="Pfam" id="PF00675">
    <property type="entry name" value="Peptidase_M16"/>
    <property type="match status" value="1"/>
</dbReference>
<feature type="domain" description="Peptidase M16 N-terminal" evidence="4">
    <location>
        <begin position="15"/>
        <end position="159"/>
    </location>
</feature>
<dbReference type="InterPro" id="IPR007863">
    <property type="entry name" value="Peptidase_M16_C"/>
</dbReference>
<evidence type="ECO:0000313" key="6">
    <source>
        <dbReference type="EMBL" id="QDU94702.1"/>
    </source>
</evidence>
<keyword evidence="7" id="KW-1185">Reference proteome</keyword>
<dbReference type="Gene3D" id="3.30.830.10">
    <property type="entry name" value="Metalloenzyme, LuxS/M16 peptidase-like"/>
    <property type="match status" value="2"/>
</dbReference>
<name>A0A518DS86_9BACT</name>
<dbReference type="Pfam" id="PF05193">
    <property type="entry name" value="Peptidase_M16_C"/>
    <property type="match status" value="1"/>
</dbReference>
<evidence type="ECO:0000313" key="7">
    <source>
        <dbReference type="Proteomes" id="UP000317648"/>
    </source>
</evidence>
<dbReference type="GO" id="GO:0046872">
    <property type="term" value="F:metal ion binding"/>
    <property type="evidence" value="ECO:0007669"/>
    <property type="project" value="InterPro"/>
</dbReference>
<dbReference type="AlphaFoldDB" id="A0A518DS86"/>
<evidence type="ECO:0000259" key="5">
    <source>
        <dbReference type="Pfam" id="PF05193"/>
    </source>
</evidence>
<dbReference type="PANTHER" id="PTHR11851:SF49">
    <property type="entry name" value="MITOCHONDRIAL-PROCESSING PEPTIDASE SUBUNIT ALPHA"/>
    <property type="match status" value="1"/>
</dbReference>
<accession>A0A518DS86</accession>
<evidence type="ECO:0000256" key="1">
    <source>
        <dbReference type="ARBA" id="ARBA00001947"/>
    </source>
</evidence>
<dbReference type="RefSeq" id="WP_145053337.1">
    <property type="nucleotide sequence ID" value="NZ_CP036433.1"/>
</dbReference>
<dbReference type="GO" id="GO:0006508">
    <property type="term" value="P:proteolysis"/>
    <property type="evidence" value="ECO:0007669"/>
    <property type="project" value="InterPro"/>
</dbReference>
<feature type="domain" description="Peptidase M16 C-terminal" evidence="5">
    <location>
        <begin position="166"/>
        <end position="338"/>
    </location>
</feature>
<sequence>MQFREHQLKNGLHIIAECNPDAYSTGLGFFVDAGSRDETEENSGVSHFLEHMLFKGTAKRNAWEVNRDLDAMGSQSNAMTNQERTIYYAAVLPEFQDSMLELLSDLMRPALREEDFEVEKEVILEEIQSGDDQPPFGGNEKAMELYFGDHPLGRRILGTPESIEALKVEQMRDYFALRYSPQNVTLAAAGAVDFDALVERAEEYCGHWSAFPTSRNIDPTTTNRGVHMLVKDQSTQEYVLLFSDGPAADDEDRMAARVMATILGDDSGSRYYWELIDTGLAEYAEVGCYEYQGIGMVARFLCCAPEETAANLERMRTIEAALQRDGVTAEELRQAQNKICSHVALGSERPMNRLFALGVNWLQRKQYRTVRETVEGYTAVQISNITDVLQKYPLDQTLTMAVGPLEHLPS</sequence>
<dbReference type="KEGG" id="lcre:Pla8534_25080"/>
<dbReference type="InterPro" id="IPR011249">
    <property type="entry name" value="Metalloenz_LuxS/M16"/>
</dbReference>
<gene>
    <name evidence="6" type="ORF">Pla8534_25080</name>
</gene>
<proteinExistence type="inferred from homology"/>
<comment type="similarity">
    <text evidence="2 3">Belongs to the peptidase M16 family.</text>
</comment>
<evidence type="ECO:0000256" key="2">
    <source>
        <dbReference type="ARBA" id="ARBA00007261"/>
    </source>
</evidence>
<dbReference type="InterPro" id="IPR050361">
    <property type="entry name" value="MPP/UQCRC_Complex"/>
</dbReference>
<comment type="cofactor">
    <cofactor evidence="1">
        <name>Zn(2+)</name>
        <dbReference type="ChEBI" id="CHEBI:29105"/>
    </cofactor>
</comment>
<dbReference type="PANTHER" id="PTHR11851">
    <property type="entry name" value="METALLOPROTEASE"/>
    <property type="match status" value="1"/>
</dbReference>
<dbReference type="SUPFAM" id="SSF63411">
    <property type="entry name" value="LuxS/MPP-like metallohydrolase"/>
    <property type="match status" value="2"/>
</dbReference>
<evidence type="ECO:0000259" key="4">
    <source>
        <dbReference type="Pfam" id="PF00675"/>
    </source>
</evidence>
<evidence type="ECO:0000256" key="3">
    <source>
        <dbReference type="RuleBase" id="RU004447"/>
    </source>
</evidence>
<dbReference type="InterPro" id="IPR011765">
    <property type="entry name" value="Pept_M16_N"/>
</dbReference>
<dbReference type="EMBL" id="CP036433">
    <property type="protein sequence ID" value="QDU94702.1"/>
    <property type="molecule type" value="Genomic_DNA"/>
</dbReference>
<dbReference type="PROSITE" id="PS00143">
    <property type="entry name" value="INSULINASE"/>
    <property type="match status" value="1"/>
</dbReference>
<dbReference type="OrthoDB" id="9811314at2"/>
<dbReference type="InterPro" id="IPR001431">
    <property type="entry name" value="Pept_M16_Zn_BS"/>
</dbReference>
<reference evidence="6 7" key="1">
    <citation type="submission" date="2019-02" db="EMBL/GenBank/DDBJ databases">
        <title>Deep-cultivation of Planctomycetes and their phenomic and genomic characterization uncovers novel biology.</title>
        <authorList>
            <person name="Wiegand S."/>
            <person name="Jogler M."/>
            <person name="Boedeker C."/>
            <person name="Pinto D."/>
            <person name="Vollmers J."/>
            <person name="Rivas-Marin E."/>
            <person name="Kohn T."/>
            <person name="Peeters S.H."/>
            <person name="Heuer A."/>
            <person name="Rast P."/>
            <person name="Oberbeckmann S."/>
            <person name="Bunk B."/>
            <person name="Jeske O."/>
            <person name="Meyerdierks A."/>
            <person name="Storesund J.E."/>
            <person name="Kallscheuer N."/>
            <person name="Luecker S."/>
            <person name="Lage O.M."/>
            <person name="Pohl T."/>
            <person name="Merkel B.J."/>
            <person name="Hornburger P."/>
            <person name="Mueller R.-W."/>
            <person name="Bruemmer F."/>
            <person name="Labrenz M."/>
            <person name="Spormann A.M."/>
            <person name="Op den Camp H."/>
            <person name="Overmann J."/>
            <person name="Amann R."/>
            <person name="Jetten M.S.M."/>
            <person name="Mascher T."/>
            <person name="Medema M.H."/>
            <person name="Devos D.P."/>
            <person name="Kaster A.-K."/>
            <person name="Ovreas L."/>
            <person name="Rohde M."/>
            <person name="Galperin M.Y."/>
            <person name="Jogler C."/>
        </authorList>
    </citation>
    <scope>NUCLEOTIDE SEQUENCE [LARGE SCALE GENOMIC DNA]</scope>
    <source>
        <strain evidence="6 7">Pla85_3_4</strain>
    </source>
</reference>
<organism evidence="6 7">
    <name type="scientific">Lignipirellula cremea</name>
    <dbReference type="NCBI Taxonomy" id="2528010"/>
    <lineage>
        <taxon>Bacteria</taxon>
        <taxon>Pseudomonadati</taxon>
        <taxon>Planctomycetota</taxon>
        <taxon>Planctomycetia</taxon>
        <taxon>Pirellulales</taxon>
        <taxon>Pirellulaceae</taxon>
        <taxon>Lignipirellula</taxon>
    </lineage>
</organism>
<dbReference type="GO" id="GO:0004222">
    <property type="term" value="F:metalloendopeptidase activity"/>
    <property type="evidence" value="ECO:0007669"/>
    <property type="project" value="InterPro"/>
</dbReference>
<dbReference type="Proteomes" id="UP000317648">
    <property type="component" value="Chromosome"/>
</dbReference>
<protein>
    <submittedName>
        <fullName evidence="6">Insulinase (Peptidase family M16)</fullName>
    </submittedName>
</protein>